<evidence type="ECO:0000256" key="1">
    <source>
        <dbReference type="SAM" id="MobiDB-lite"/>
    </source>
</evidence>
<evidence type="ECO:0000313" key="2">
    <source>
        <dbReference type="EMBL" id="MBW0530826.1"/>
    </source>
</evidence>
<organism evidence="2 3">
    <name type="scientific">Austropuccinia psidii MF-1</name>
    <dbReference type="NCBI Taxonomy" id="1389203"/>
    <lineage>
        <taxon>Eukaryota</taxon>
        <taxon>Fungi</taxon>
        <taxon>Dikarya</taxon>
        <taxon>Basidiomycota</taxon>
        <taxon>Pucciniomycotina</taxon>
        <taxon>Pucciniomycetes</taxon>
        <taxon>Pucciniales</taxon>
        <taxon>Sphaerophragmiaceae</taxon>
        <taxon>Austropuccinia</taxon>
    </lineage>
</organism>
<sequence>MRQDHGKNSWPWWKEQIISKWANDSCRFQMENSFKEAIFNIERDRPMSLFLKQKYRLTSLSPDMSEKMPHKIILRNCDGDLEHPIRRRHIEPCSTEDYIKSVQEITTRSKIGRNWYKPPIDNNTSGKPVSRPNKPQDRAPF</sequence>
<dbReference type="EMBL" id="AVOT02036338">
    <property type="protein sequence ID" value="MBW0530826.1"/>
    <property type="molecule type" value="Genomic_DNA"/>
</dbReference>
<accession>A0A9Q3F5L2</accession>
<keyword evidence="3" id="KW-1185">Reference proteome</keyword>
<evidence type="ECO:0000313" key="3">
    <source>
        <dbReference type="Proteomes" id="UP000765509"/>
    </source>
</evidence>
<dbReference type="Proteomes" id="UP000765509">
    <property type="component" value="Unassembled WGS sequence"/>
</dbReference>
<name>A0A9Q3F5L2_9BASI</name>
<protein>
    <submittedName>
        <fullName evidence="2">Uncharacterized protein</fullName>
    </submittedName>
</protein>
<dbReference type="AlphaFoldDB" id="A0A9Q3F5L2"/>
<gene>
    <name evidence="2" type="ORF">O181_070541</name>
</gene>
<feature type="region of interest" description="Disordered" evidence="1">
    <location>
        <begin position="112"/>
        <end position="141"/>
    </location>
</feature>
<comment type="caution">
    <text evidence="2">The sequence shown here is derived from an EMBL/GenBank/DDBJ whole genome shotgun (WGS) entry which is preliminary data.</text>
</comment>
<reference evidence="2" key="1">
    <citation type="submission" date="2021-03" db="EMBL/GenBank/DDBJ databases">
        <title>Draft genome sequence of rust myrtle Austropuccinia psidii MF-1, a brazilian biotype.</title>
        <authorList>
            <person name="Quecine M.C."/>
            <person name="Pachon D.M.R."/>
            <person name="Bonatelli M.L."/>
            <person name="Correr F.H."/>
            <person name="Franceschini L.M."/>
            <person name="Leite T.F."/>
            <person name="Margarido G.R.A."/>
            <person name="Almeida C.A."/>
            <person name="Ferrarezi J.A."/>
            <person name="Labate C.A."/>
        </authorList>
    </citation>
    <scope>NUCLEOTIDE SEQUENCE</scope>
    <source>
        <strain evidence="2">MF-1</strain>
    </source>
</reference>
<proteinExistence type="predicted"/>